<dbReference type="SUPFAM" id="SSF49493">
    <property type="entry name" value="HSP40/DnaJ peptide-binding domain"/>
    <property type="match status" value="2"/>
</dbReference>
<comment type="function">
    <text evidence="9 12">Participates actively in the response to hyperosmotic and heat shock by preventing the aggregation of stress-denatured proteins and by disaggregating proteins, also in an autonomous, DnaK-independent fashion. Unfolded proteins bind initially to DnaJ; upon interaction with the DnaJ-bound protein, DnaK hydrolyzes its bound ATP, resulting in the formation of a stable complex. GrpE releases ADP from DnaK; ATP binding to DnaK triggers the release of the substrate protein, thus completing the reaction cycle. Several rounds of ATP-dependent interactions between DnaJ, DnaK and GrpE are required for fully efficient folding. Also involved, together with DnaK and GrpE, in the DNA replication of plasmids through activation of initiation proteins.</text>
</comment>
<comment type="similarity">
    <text evidence="10 12">Belongs to the DnaJ family.</text>
</comment>
<feature type="zinc finger region" description="CR-type" evidence="13">
    <location>
        <begin position="134"/>
        <end position="212"/>
    </location>
</feature>
<feature type="binding site" evidence="12">
    <location>
        <position position="147"/>
    </location>
    <ligand>
        <name>Zn(2+)</name>
        <dbReference type="ChEBI" id="CHEBI:29105"/>
        <label>1</label>
    </ligand>
</feature>
<dbReference type="InterPro" id="IPR008971">
    <property type="entry name" value="HSP40/DnaJ_pept-bd"/>
</dbReference>
<evidence type="ECO:0000256" key="10">
    <source>
        <dbReference type="ARBA" id="ARBA00061004"/>
    </source>
</evidence>
<keyword evidence="8 12" id="KW-0143">Chaperone</keyword>
<sequence>MSKKDYYELLEVGRNASIDEIKKAYKKLALKYHPDRNPGNQEAEEKFKEVTAAYEVLSDSEKRAGYDRYGHEGASGGFQGFSSAGDFSDIFNDFFGGGFGGGASRSRAKRSTTGVSGADLRYDLEITLEDAFKGIQAPIHYVTNVKCDTCQGTGGEGAIKPVQCHTCQGSGRIRTQQGFFTIERTCTTCYGEGEIIQNKCKKCGGSGRRRDEVNISVSIPKGIEEGAKVRISGKGEAGTKGGKSGDLYVYVKIIFHKIFTRNKADLHCKVPIRMTLAVLGGEIDIQSIDGAKIKVKVPEGTQTGTKLRCREKGMPYMNSHARGDLYVQVIVETLNPKNLTKKQIELLKALEEEENASVQQQSEGFFSKVKKK</sequence>
<evidence type="ECO:0000256" key="7">
    <source>
        <dbReference type="ARBA" id="ARBA00023016"/>
    </source>
</evidence>
<dbReference type="PROSITE" id="PS51188">
    <property type="entry name" value="ZF_CR"/>
    <property type="match status" value="1"/>
</dbReference>
<dbReference type="RefSeq" id="WP_155968770.1">
    <property type="nucleotide sequence ID" value="NZ_CP037426.1"/>
</dbReference>
<dbReference type="InterPro" id="IPR036410">
    <property type="entry name" value="HSP_DnaJ_Cys-rich_dom_sf"/>
</dbReference>
<evidence type="ECO:0000259" key="15">
    <source>
        <dbReference type="PROSITE" id="PS51188"/>
    </source>
</evidence>
<dbReference type="Proteomes" id="UP000422744">
    <property type="component" value="Chromosome"/>
</dbReference>
<keyword evidence="6 12" id="KW-0862">Zinc</keyword>
<name>A0A6I6CNJ1_WOLPI</name>
<dbReference type="GO" id="GO:0051082">
    <property type="term" value="F:unfolded protein binding"/>
    <property type="evidence" value="ECO:0007669"/>
    <property type="project" value="UniProtKB-UniRule"/>
</dbReference>
<dbReference type="Gene3D" id="1.10.287.110">
    <property type="entry name" value="DnaJ domain"/>
    <property type="match status" value="1"/>
</dbReference>
<evidence type="ECO:0000256" key="8">
    <source>
        <dbReference type="ARBA" id="ARBA00023186"/>
    </source>
</evidence>
<organism evidence="16 17">
    <name type="scientific">Wolbachia pipientis</name>
    <dbReference type="NCBI Taxonomy" id="955"/>
    <lineage>
        <taxon>Bacteria</taxon>
        <taxon>Pseudomonadati</taxon>
        <taxon>Pseudomonadota</taxon>
        <taxon>Alphaproteobacteria</taxon>
        <taxon>Rickettsiales</taxon>
        <taxon>Anaplasmataceae</taxon>
        <taxon>Wolbachieae</taxon>
        <taxon>Wolbachia</taxon>
    </lineage>
</organism>
<dbReference type="InterPro" id="IPR001623">
    <property type="entry name" value="DnaJ_domain"/>
</dbReference>
<keyword evidence="7 12" id="KW-0346">Stress response</keyword>
<evidence type="ECO:0000256" key="3">
    <source>
        <dbReference type="ARBA" id="ARBA00022723"/>
    </source>
</evidence>
<dbReference type="PROSITE" id="PS50076">
    <property type="entry name" value="DNAJ_2"/>
    <property type="match status" value="1"/>
</dbReference>
<dbReference type="PROSITE" id="PS00636">
    <property type="entry name" value="DNAJ_1"/>
    <property type="match status" value="1"/>
</dbReference>
<feature type="repeat" description="CXXCXGXG motif" evidence="12">
    <location>
        <begin position="200"/>
        <end position="207"/>
    </location>
</feature>
<feature type="binding site" evidence="12">
    <location>
        <position position="164"/>
    </location>
    <ligand>
        <name>Zn(2+)</name>
        <dbReference type="ChEBI" id="CHEBI:29105"/>
        <label>2</label>
    </ligand>
</feature>
<feature type="binding site" evidence="12">
    <location>
        <position position="150"/>
    </location>
    <ligand>
        <name>Zn(2+)</name>
        <dbReference type="ChEBI" id="CHEBI:29105"/>
        <label>1</label>
    </ligand>
</feature>
<dbReference type="GO" id="GO:0031072">
    <property type="term" value="F:heat shock protein binding"/>
    <property type="evidence" value="ECO:0007669"/>
    <property type="project" value="InterPro"/>
</dbReference>
<comment type="cofactor">
    <cofactor evidence="12">
        <name>Zn(2+)</name>
        <dbReference type="ChEBI" id="CHEBI:29105"/>
    </cofactor>
    <text evidence="12">Binds 2 Zn(2+) ions per monomer.</text>
</comment>
<dbReference type="GO" id="GO:0005737">
    <property type="term" value="C:cytoplasm"/>
    <property type="evidence" value="ECO:0007669"/>
    <property type="project" value="UniProtKB-SubCell"/>
</dbReference>
<keyword evidence="3 12" id="KW-0479">Metal-binding</keyword>
<proteinExistence type="inferred from homology"/>
<dbReference type="FunFam" id="1.10.287.110:FF:000034">
    <property type="entry name" value="Chaperone protein DnaJ"/>
    <property type="match status" value="1"/>
</dbReference>
<dbReference type="CDD" id="cd06257">
    <property type="entry name" value="DnaJ"/>
    <property type="match status" value="1"/>
</dbReference>
<evidence type="ECO:0000313" key="17">
    <source>
        <dbReference type="Proteomes" id="UP000422744"/>
    </source>
</evidence>
<feature type="binding site" evidence="12">
    <location>
        <position position="167"/>
    </location>
    <ligand>
        <name>Zn(2+)</name>
        <dbReference type="ChEBI" id="CHEBI:29105"/>
        <label>2</label>
    </ligand>
</feature>
<evidence type="ECO:0000259" key="14">
    <source>
        <dbReference type="PROSITE" id="PS50076"/>
    </source>
</evidence>
<dbReference type="PANTHER" id="PTHR43096">
    <property type="entry name" value="DNAJ HOMOLOG 1, MITOCHONDRIAL-RELATED"/>
    <property type="match status" value="1"/>
</dbReference>
<dbReference type="FunFam" id="2.60.260.20:FF:000005">
    <property type="entry name" value="Chaperone protein dnaJ 1, mitochondrial"/>
    <property type="match status" value="1"/>
</dbReference>
<evidence type="ECO:0000256" key="12">
    <source>
        <dbReference type="HAMAP-Rule" id="MF_01152"/>
    </source>
</evidence>
<dbReference type="SUPFAM" id="SSF46565">
    <property type="entry name" value="Chaperone J-domain"/>
    <property type="match status" value="1"/>
</dbReference>
<feature type="domain" description="J" evidence="14">
    <location>
        <begin position="5"/>
        <end position="70"/>
    </location>
</feature>
<comment type="subcellular location">
    <subcellularLocation>
        <location evidence="12">Cytoplasm</location>
    </subcellularLocation>
</comment>
<dbReference type="InterPro" id="IPR012724">
    <property type="entry name" value="DnaJ"/>
</dbReference>
<comment type="domain">
    <text evidence="12">The J domain is necessary and sufficient to stimulate DnaK ATPase activity. Zinc center 1 plays an important role in the autonomous, DnaK-independent chaperone activity of DnaJ. Zinc center 2 is essential for interaction with DnaK and for DnaJ activity.</text>
</comment>
<dbReference type="HAMAP" id="MF_01152">
    <property type="entry name" value="DnaJ"/>
    <property type="match status" value="1"/>
</dbReference>
<dbReference type="InterPro" id="IPR018253">
    <property type="entry name" value="DnaJ_domain_CS"/>
</dbReference>
<evidence type="ECO:0000256" key="11">
    <source>
        <dbReference type="ARBA" id="ARBA00067609"/>
    </source>
</evidence>
<dbReference type="CDD" id="cd10719">
    <property type="entry name" value="DnaJ_zf"/>
    <property type="match status" value="1"/>
</dbReference>
<dbReference type="InterPro" id="IPR002939">
    <property type="entry name" value="DnaJ_C"/>
</dbReference>
<feature type="repeat" description="CXXCXGXG motif" evidence="12">
    <location>
        <begin position="164"/>
        <end position="171"/>
    </location>
</feature>
<comment type="subunit">
    <text evidence="12">Homodimer.</text>
</comment>
<dbReference type="Pfam" id="PF00226">
    <property type="entry name" value="DnaJ"/>
    <property type="match status" value="1"/>
</dbReference>
<keyword evidence="2 12" id="KW-0235">DNA replication</keyword>
<dbReference type="Pfam" id="PF01556">
    <property type="entry name" value="DnaJ_C"/>
    <property type="match status" value="1"/>
</dbReference>
<evidence type="ECO:0000256" key="2">
    <source>
        <dbReference type="ARBA" id="ARBA00022705"/>
    </source>
</evidence>
<evidence type="ECO:0000256" key="6">
    <source>
        <dbReference type="ARBA" id="ARBA00022833"/>
    </source>
</evidence>
<dbReference type="GO" id="GO:0006260">
    <property type="term" value="P:DNA replication"/>
    <property type="evidence" value="ECO:0007669"/>
    <property type="project" value="UniProtKB-KW"/>
</dbReference>
<dbReference type="NCBIfam" id="NF008035">
    <property type="entry name" value="PRK10767.1"/>
    <property type="match status" value="1"/>
</dbReference>
<feature type="binding site" evidence="12">
    <location>
        <position position="200"/>
    </location>
    <ligand>
        <name>Zn(2+)</name>
        <dbReference type="ChEBI" id="CHEBI:29105"/>
        <label>1</label>
    </ligand>
</feature>
<evidence type="ECO:0000256" key="13">
    <source>
        <dbReference type="PROSITE-ProRule" id="PRU00546"/>
    </source>
</evidence>
<evidence type="ECO:0000256" key="9">
    <source>
        <dbReference type="ARBA" id="ARBA00053423"/>
    </source>
</evidence>
<dbReference type="FunFam" id="2.10.230.10:FF:000002">
    <property type="entry name" value="Molecular chaperone DnaJ"/>
    <property type="match status" value="1"/>
</dbReference>
<dbReference type="GO" id="GO:0042026">
    <property type="term" value="P:protein refolding"/>
    <property type="evidence" value="ECO:0007669"/>
    <property type="project" value="TreeGrafter"/>
</dbReference>
<feature type="binding site" evidence="12">
    <location>
        <position position="186"/>
    </location>
    <ligand>
        <name>Zn(2+)</name>
        <dbReference type="ChEBI" id="CHEBI:29105"/>
        <label>2</label>
    </ligand>
</feature>
<dbReference type="InterPro" id="IPR001305">
    <property type="entry name" value="HSP_DnaJ_Cys-rich_dom"/>
</dbReference>
<protein>
    <recommendedName>
        <fullName evidence="11 12">Chaperone protein DnaJ</fullName>
    </recommendedName>
</protein>
<gene>
    <name evidence="12 16" type="primary">dnaJ</name>
    <name evidence="16" type="ORF">E0495_02455</name>
</gene>
<feature type="domain" description="CR-type" evidence="15">
    <location>
        <begin position="134"/>
        <end position="212"/>
    </location>
</feature>
<dbReference type="GO" id="GO:0005524">
    <property type="term" value="F:ATP binding"/>
    <property type="evidence" value="ECO:0007669"/>
    <property type="project" value="InterPro"/>
</dbReference>
<feature type="binding site" evidence="12">
    <location>
        <position position="203"/>
    </location>
    <ligand>
        <name>Zn(2+)</name>
        <dbReference type="ChEBI" id="CHEBI:29105"/>
        <label>1</label>
    </ligand>
</feature>
<dbReference type="AlphaFoldDB" id="A0A6I6CNJ1"/>
<dbReference type="Gene3D" id="2.60.260.20">
    <property type="entry name" value="Urease metallochaperone UreE, N-terminal domain"/>
    <property type="match status" value="2"/>
</dbReference>
<keyword evidence="5 12" id="KW-0863">Zinc-finger</keyword>
<dbReference type="GO" id="GO:0009408">
    <property type="term" value="P:response to heat"/>
    <property type="evidence" value="ECO:0007669"/>
    <property type="project" value="InterPro"/>
</dbReference>
<dbReference type="SMART" id="SM00271">
    <property type="entry name" value="DnaJ"/>
    <property type="match status" value="1"/>
</dbReference>
<reference evidence="16 17" key="1">
    <citation type="submission" date="2019-03" db="EMBL/GenBank/DDBJ databases">
        <title>Wolbachia endosymbiont of Haematobia irritans wIrr.</title>
        <authorList>
            <person name="Parry R.H."/>
            <person name="Asgari S."/>
        </authorList>
    </citation>
    <scope>NUCLEOTIDE SEQUENCE [LARGE SCALE GENOMIC DNA]</scope>
    <source>
        <strain evidence="17">wIrr</strain>
    </source>
</reference>
<evidence type="ECO:0000256" key="4">
    <source>
        <dbReference type="ARBA" id="ARBA00022737"/>
    </source>
</evidence>
<evidence type="ECO:0000256" key="5">
    <source>
        <dbReference type="ARBA" id="ARBA00022771"/>
    </source>
</evidence>
<feature type="repeat" description="CXXCXGXG motif" evidence="12">
    <location>
        <begin position="147"/>
        <end position="154"/>
    </location>
</feature>
<evidence type="ECO:0000256" key="1">
    <source>
        <dbReference type="ARBA" id="ARBA00022490"/>
    </source>
</evidence>
<dbReference type="InterPro" id="IPR036869">
    <property type="entry name" value="J_dom_sf"/>
</dbReference>
<dbReference type="PRINTS" id="PR00625">
    <property type="entry name" value="JDOMAIN"/>
</dbReference>
<dbReference type="CDD" id="cd10747">
    <property type="entry name" value="DnaJ_C"/>
    <property type="match status" value="1"/>
</dbReference>
<dbReference type="NCBIfam" id="TIGR02349">
    <property type="entry name" value="DnaJ_bact"/>
    <property type="match status" value="1"/>
</dbReference>
<dbReference type="SUPFAM" id="SSF57938">
    <property type="entry name" value="DnaJ/Hsp40 cysteine-rich domain"/>
    <property type="match status" value="1"/>
</dbReference>
<dbReference type="EMBL" id="CP037426">
    <property type="protein sequence ID" value="QGT16138.1"/>
    <property type="molecule type" value="Genomic_DNA"/>
</dbReference>
<keyword evidence="1 12" id="KW-0963">Cytoplasm</keyword>
<feature type="binding site" evidence="12">
    <location>
        <position position="189"/>
    </location>
    <ligand>
        <name>Zn(2+)</name>
        <dbReference type="ChEBI" id="CHEBI:29105"/>
        <label>2</label>
    </ligand>
</feature>
<keyword evidence="4 12" id="KW-0677">Repeat</keyword>
<accession>A0A6I6CNJ1</accession>
<evidence type="ECO:0000313" key="16">
    <source>
        <dbReference type="EMBL" id="QGT16138.1"/>
    </source>
</evidence>
<dbReference type="Pfam" id="PF00684">
    <property type="entry name" value="DnaJ_CXXCXGXG"/>
    <property type="match status" value="1"/>
</dbReference>
<feature type="repeat" description="CXXCXGXG motif" evidence="12">
    <location>
        <begin position="186"/>
        <end position="193"/>
    </location>
</feature>
<dbReference type="Gene3D" id="2.10.230.10">
    <property type="entry name" value="Heat shock protein DnaJ, cysteine-rich domain"/>
    <property type="match status" value="1"/>
</dbReference>
<dbReference type="GO" id="GO:0008270">
    <property type="term" value="F:zinc ion binding"/>
    <property type="evidence" value="ECO:0007669"/>
    <property type="project" value="UniProtKB-UniRule"/>
</dbReference>
<dbReference type="PANTHER" id="PTHR43096:SF48">
    <property type="entry name" value="CHAPERONE PROTEIN DNAJ"/>
    <property type="match status" value="1"/>
</dbReference>